<reference evidence="1 2" key="1">
    <citation type="submission" date="2016-10" db="EMBL/GenBank/DDBJ databases">
        <authorList>
            <person name="de Groot N.N."/>
        </authorList>
    </citation>
    <scope>NUCLEOTIDE SEQUENCE [LARGE SCALE GENOMIC DNA]</scope>
    <source>
        <strain evidence="1 2">LMG 23650</strain>
    </source>
</reference>
<dbReference type="EMBL" id="FOQU01000011">
    <property type="protein sequence ID" value="SFJ78795.1"/>
    <property type="molecule type" value="Genomic_DNA"/>
</dbReference>
<evidence type="ECO:0000313" key="2">
    <source>
        <dbReference type="Proteomes" id="UP000199548"/>
    </source>
</evidence>
<name>A0A1I3U7B7_9BURK</name>
<organism evidence="1 2">
    <name type="scientific">Paraburkholderia megapolitana</name>
    <dbReference type="NCBI Taxonomy" id="420953"/>
    <lineage>
        <taxon>Bacteria</taxon>
        <taxon>Pseudomonadati</taxon>
        <taxon>Pseudomonadota</taxon>
        <taxon>Betaproteobacteria</taxon>
        <taxon>Burkholderiales</taxon>
        <taxon>Burkholderiaceae</taxon>
        <taxon>Paraburkholderia</taxon>
    </lineage>
</organism>
<protein>
    <submittedName>
        <fullName evidence="1">Uncharacterized protein</fullName>
    </submittedName>
</protein>
<evidence type="ECO:0000313" key="1">
    <source>
        <dbReference type="EMBL" id="SFJ78795.1"/>
    </source>
</evidence>
<dbReference type="STRING" id="420953.SAMN05192543_11125"/>
<accession>A0A1I3U7B7</accession>
<keyword evidence="2" id="KW-1185">Reference proteome</keyword>
<sequence length="82" mass="9003">MASHPCGAFLFWGIDMLQAKEVIAFPQATVASFRDKAFRSRTVVFPDGDTAMVEKSLVTVSDPGHVTFLDRHADFERVDGSA</sequence>
<dbReference type="AlphaFoldDB" id="A0A1I3U7B7"/>
<proteinExistence type="predicted"/>
<dbReference type="Proteomes" id="UP000199548">
    <property type="component" value="Unassembled WGS sequence"/>
</dbReference>
<gene>
    <name evidence="1" type="ORF">SAMN05192543_11125</name>
</gene>